<dbReference type="RefSeq" id="WP_064285267.1">
    <property type="nucleotide sequence ID" value="NZ_LWCS01000087.1"/>
</dbReference>
<dbReference type="Gene3D" id="2.130.10.10">
    <property type="entry name" value="YVTN repeat-like/Quinoprotein amine dehydrogenase"/>
    <property type="match status" value="2"/>
</dbReference>
<accession>A0A178LBN1</accession>
<dbReference type="AlphaFoldDB" id="A0A178LBN1"/>
<proteinExistence type="predicted"/>
<comment type="caution">
    <text evidence="2">The sequence shown here is derived from an EMBL/GenBank/DDBJ whole genome shotgun (WGS) entry which is preliminary data.</text>
</comment>
<dbReference type="InterPro" id="IPR011964">
    <property type="entry name" value="YVTN_b-propeller_repeat"/>
</dbReference>
<dbReference type="Proteomes" id="UP000078396">
    <property type="component" value="Unassembled WGS sequence"/>
</dbReference>
<sequence length="902" mass="93894">MDTSAADDDDADSSDDGGSSDDAESPLPGKPADDESGREEVDDESASKRKGGSAPVQRTAPVTDLETSTAAVASDDTSSDSENTDGVAATAHRNSGKATVVRSRLSADEHIPAATAPASTATATPPATTSAAVGLAPQKTDPSVPAPLRRPSFLELVSAGIRRALSNEAPFAAPAQIGENAAGLVTGSLFADDYDSSILRYAVTAQPTDGLVTVDSAGFYTYTPNAAKAALGGTDTFTVAVSDRGLASMLFGRRTVNVPVTVSLGAGADQNVGGRPVGVALSPDGTRAYVTHQDTDHVSVIDTATRQIVAHVRVGDAPYGVAVGSDGRAYVVNSGEDSISVIDTRTLSTIGTRIYVGNSPSNVALSPTRNRLYVTNTADNSVSVVDTSTRTVVAAVGVGAAPFGVAVSADGKWAYVTNELGNSVSVIDTATNTLVTSVGVGIRPAALAFSPDGRRLYVANGGSSSLSGDGGVSVIDTATNTIVDADDADGATAIRVGETPFGVAVSPDGSRLYVTDRTLDTIYVIDTATNTVLDTDLSTEQTDGIAVDLGPTGLAITAAGDLYVAESEGDGIAVVSDTAPAGDALAVATAALSATAPSVTQVSPSEDVVVRKPCRTCLVSRGVNVYNLTRWPLTLTEYATNERPEAGPPLLSVMPFAGVDHYEVTWWFLQDRPVWPVYRTPSGQWYQAGIAANPGLGIEEVICSSSVGTCSPQTWNNNRGTREQVYFYDAPNTVVNIDGTETPVDMNQVLNSCEKGVVDCKFLPLSRDLAAYTGERELASHKNSLTVAEEYTFEDTVTLGEKSSWEVGGKASGKLFGIVNVEVNNKYGNEQSLQHTFKYSVKTTVGPGQTMVLIAKDPVIRVFGNFTVTYGNTRFNITNAYVDYPDPRRALQTEARPRTLGS</sequence>
<feature type="region of interest" description="Disordered" evidence="1">
    <location>
        <begin position="1"/>
        <end position="147"/>
    </location>
</feature>
<dbReference type="InterPro" id="IPR011048">
    <property type="entry name" value="Haem_d1_sf"/>
</dbReference>
<dbReference type="InterPro" id="IPR015943">
    <property type="entry name" value="WD40/YVTN_repeat-like_dom_sf"/>
</dbReference>
<dbReference type="InterPro" id="IPR051200">
    <property type="entry name" value="Host-pathogen_enzymatic-act"/>
</dbReference>
<gene>
    <name evidence="2" type="ORF">A4X20_11570</name>
</gene>
<dbReference type="EMBL" id="LWCS01000087">
    <property type="protein sequence ID" value="OAN27477.1"/>
    <property type="molecule type" value="Genomic_DNA"/>
</dbReference>
<dbReference type="Pfam" id="PF17963">
    <property type="entry name" value="Big_9"/>
    <property type="match status" value="1"/>
</dbReference>
<feature type="compositionally biased region" description="Low complexity" evidence="1">
    <location>
        <begin position="67"/>
        <end position="76"/>
    </location>
</feature>
<dbReference type="OrthoDB" id="4627279at2"/>
<evidence type="ECO:0000256" key="1">
    <source>
        <dbReference type="SAM" id="MobiDB-lite"/>
    </source>
</evidence>
<dbReference type="PANTHER" id="PTHR47197">
    <property type="entry name" value="PROTEIN NIRF"/>
    <property type="match status" value="1"/>
</dbReference>
<dbReference type="PANTHER" id="PTHR47197:SF3">
    <property type="entry name" value="DIHYDRO-HEME D1 DEHYDROGENASE"/>
    <property type="match status" value="1"/>
</dbReference>
<feature type="compositionally biased region" description="Low complexity" evidence="1">
    <location>
        <begin position="112"/>
        <end position="132"/>
    </location>
</feature>
<name>A0A178LBN1_MYCIR</name>
<evidence type="ECO:0000313" key="3">
    <source>
        <dbReference type="Proteomes" id="UP000078396"/>
    </source>
</evidence>
<dbReference type="SUPFAM" id="SSF51004">
    <property type="entry name" value="C-terminal (heme d1) domain of cytochrome cd1-nitrite reductase"/>
    <property type="match status" value="1"/>
</dbReference>
<organism evidence="2 3">
    <name type="scientific">Mycolicibacterium iranicum</name>
    <name type="common">Mycobacterium iranicum</name>
    <dbReference type="NCBI Taxonomy" id="912594"/>
    <lineage>
        <taxon>Bacteria</taxon>
        <taxon>Bacillati</taxon>
        <taxon>Actinomycetota</taxon>
        <taxon>Actinomycetes</taxon>
        <taxon>Mycobacteriales</taxon>
        <taxon>Mycobacteriaceae</taxon>
        <taxon>Mycolicibacterium</taxon>
    </lineage>
</organism>
<dbReference type="NCBIfam" id="TIGR02276">
    <property type="entry name" value="beta_rpt_yvtn"/>
    <property type="match status" value="5"/>
</dbReference>
<evidence type="ECO:0000313" key="2">
    <source>
        <dbReference type="EMBL" id="OAN27477.1"/>
    </source>
</evidence>
<protein>
    <recommendedName>
        <fullName evidence="4">SMP-30/Gluconolactonase/LRE-like region domain-containing protein</fullName>
    </recommendedName>
</protein>
<feature type="compositionally biased region" description="Acidic residues" evidence="1">
    <location>
        <begin position="1"/>
        <end position="24"/>
    </location>
</feature>
<reference evidence="2 3" key="1">
    <citation type="submission" date="2016-04" db="EMBL/GenBank/DDBJ databases">
        <title>Draft Genome Sequences of Staphylococcus capitis Strain H36, S. capitis Strain H65, S. cohnii Strain H62, S. hominis Strain H69, Mycobacterium iranicum Strain H39, Plantibacter sp. Strain H53, Pseudomonas oryzihabitans Strain H72, and Microbacterium sp. Strain H83, isolated from residential settings.</title>
        <authorList>
            <person name="Lymperopoulou D."/>
            <person name="Adams R.I."/>
            <person name="Lindow S."/>
            <person name="Coil D.A."/>
            <person name="Jospin G."/>
            <person name="Eisen J.A."/>
        </authorList>
    </citation>
    <scope>NUCLEOTIDE SEQUENCE [LARGE SCALE GENOMIC DNA]</scope>
    <source>
        <strain evidence="2 3">H39</strain>
    </source>
</reference>
<evidence type="ECO:0008006" key="4">
    <source>
        <dbReference type="Google" id="ProtNLM"/>
    </source>
</evidence>